<sequence>MNLLKLIGKNKKMKNPDKRNSIIYYSCYAIIVLIIILSRFIVIPLVAQMSLYTLITIYIGSHESIRQLEADDKSQKTDHITTYDAIMFPIIGSAALLTLYFAYKFLDPYYVNMLLTVYLTMAGVFSLQGVFSTLLEPFFPKLFKKDEYVKTINAPKFISKDPIVFNTNKGEILSLIVCFIIGARWLFYKDFITHNILAISFCFQALSLVILSNFVIGFILLSGLFVYDIFWVFGNDVMVTVAKSFEAPVKLLFPVSLDPLHYSMLGLGDIIIPGILMALCLRFDYYLHRNKIHKGNTKKMFNDISIHEPFKKYYFYTITAFYQAGLLLTYFMLFYFQHAQPALLYLVPACIIAIVGCALCKKEFKIMIKYQEITDKGSNTDEGKKKILEKEETLKSQESIMSVAKKRVNAK</sequence>
<dbReference type="InterPro" id="IPR007369">
    <property type="entry name" value="Peptidase_A22B_SPP"/>
</dbReference>
<proteinExistence type="inferred from homology"/>
<reference evidence="10 11" key="1">
    <citation type="journal article" date="2014" name="BMC Biol.">
        <title>A comprehensive evaluation of rodent malaria parasite genomes and gene expression.</title>
        <authorList>
            <person name="Otto T.D."/>
            <person name="Bohme U."/>
            <person name="Jackson A.P."/>
            <person name="Hunt M."/>
            <person name="Franke-Fayard B."/>
            <person name="Hoeijmakers W.A."/>
            <person name="Religa A.A."/>
            <person name="Robertson L."/>
            <person name="Sanders M."/>
            <person name="Ogun S.A."/>
            <person name="Cunningham D."/>
            <person name="Erhart A."/>
            <person name="Billker O."/>
            <person name="Khan S.M."/>
            <person name="Stunnenberg H.G."/>
            <person name="Langhorne J."/>
            <person name="Holder A.A."/>
            <person name="Waters A.P."/>
            <person name="Newbold C.I."/>
            <person name="Pain A."/>
            <person name="Berriman M."/>
            <person name="Janse C.J."/>
        </authorList>
    </citation>
    <scope>NUCLEOTIDE SEQUENCE [LARGE SCALE GENOMIC DNA]</scope>
    <source>
        <strain evidence="10 11">AS</strain>
    </source>
</reference>
<dbReference type="GO" id="GO:0098554">
    <property type="term" value="C:cytoplasmic side of endoplasmic reticulum membrane"/>
    <property type="evidence" value="ECO:0007669"/>
    <property type="project" value="TreeGrafter"/>
</dbReference>
<reference evidence="10" key="2">
    <citation type="submission" date="2014-05" db="EMBL/GenBank/DDBJ databases">
        <authorList>
            <person name="Aslett M.A."/>
            <person name="De Silva N."/>
        </authorList>
    </citation>
    <scope>NUCLEOTIDE SEQUENCE</scope>
    <source>
        <strain evidence="10">AS</strain>
    </source>
</reference>
<reference evidence="9 12" key="3">
    <citation type="submission" date="2016-08" db="EMBL/GenBank/DDBJ databases">
        <authorList>
            <consortium name="Pathogen Informatics"/>
        </authorList>
    </citation>
    <scope>NUCLEOTIDE SEQUENCE [LARGE SCALE GENOMIC DNA]</scope>
    <source>
        <strain evidence="10">AS</strain>
        <strain evidence="9 12">CB</strain>
    </source>
</reference>
<organism evidence="9 12">
    <name type="scientific">Plasmodium chabaudi chabaudi</name>
    <dbReference type="NCBI Taxonomy" id="31271"/>
    <lineage>
        <taxon>Eukaryota</taxon>
        <taxon>Sar</taxon>
        <taxon>Alveolata</taxon>
        <taxon>Apicomplexa</taxon>
        <taxon>Aconoidasida</taxon>
        <taxon>Haemosporida</taxon>
        <taxon>Plasmodiidae</taxon>
        <taxon>Plasmodium</taxon>
        <taxon>Plasmodium (Vinckeia)</taxon>
    </lineage>
</organism>
<feature type="transmembrane region" description="Helical" evidence="8">
    <location>
        <begin position="342"/>
        <end position="360"/>
    </location>
</feature>
<evidence type="ECO:0000256" key="8">
    <source>
        <dbReference type="SAM" id="Phobius"/>
    </source>
</evidence>
<comment type="similarity">
    <text evidence="2">Belongs to the peptidase A22B family.</text>
</comment>
<evidence type="ECO:0000256" key="7">
    <source>
        <dbReference type="ARBA" id="ARBA00023136"/>
    </source>
</evidence>
<comment type="subcellular location">
    <subcellularLocation>
        <location evidence="1">Endoplasmic reticulum membrane</location>
        <topology evidence="1">Multi-pass membrane protein</topology>
    </subcellularLocation>
</comment>
<feature type="transmembrane region" description="Helical" evidence="8">
    <location>
        <begin position="172"/>
        <end position="188"/>
    </location>
</feature>
<evidence type="ECO:0000313" key="11">
    <source>
        <dbReference type="Proteomes" id="UP000071118"/>
    </source>
</evidence>
<dbReference type="GO" id="GO:0098553">
    <property type="term" value="C:lumenal side of endoplasmic reticulum membrane"/>
    <property type="evidence" value="ECO:0007669"/>
    <property type="project" value="TreeGrafter"/>
</dbReference>
<dbReference type="GO" id="GO:0042500">
    <property type="term" value="F:aspartic endopeptidase activity, intramembrane cleaving"/>
    <property type="evidence" value="ECO:0007669"/>
    <property type="project" value="InterPro"/>
</dbReference>
<evidence type="ECO:0000313" key="12">
    <source>
        <dbReference type="Proteomes" id="UP000195489"/>
    </source>
</evidence>
<feature type="transmembrane region" description="Helical" evidence="8">
    <location>
        <begin position="115"/>
        <end position="135"/>
    </location>
</feature>
<dbReference type="RefSeq" id="XP_016654531.1">
    <property type="nucleotide sequence ID" value="XM_016799207.1"/>
</dbReference>
<keyword evidence="5" id="KW-0256">Endoplasmic reticulum</keyword>
<feature type="transmembrane region" description="Helical" evidence="8">
    <location>
        <begin position="85"/>
        <end position="103"/>
    </location>
</feature>
<evidence type="ECO:0000256" key="6">
    <source>
        <dbReference type="ARBA" id="ARBA00022989"/>
    </source>
</evidence>
<feature type="transmembrane region" description="Helical" evidence="8">
    <location>
        <begin position="260"/>
        <end position="281"/>
    </location>
</feature>
<dbReference type="GO" id="GO:0033619">
    <property type="term" value="P:membrane protein proteolysis"/>
    <property type="evidence" value="ECO:0007669"/>
    <property type="project" value="TreeGrafter"/>
</dbReference>
<dbReference type="PANTHER" id="PTHR12174">
    <property type="entry name" value="SIGNAL PEPTIDE PEPTIDASE"/>
    <property type="match status" value="1"/>
</dbReference>
<dbReference type="GO" id="GO:0009003">
    <property type="term" value="F:signal peptidase activity"/>
    <property type="evidence" value="ECO:0007669"/>
    <property type="project" value="UniProtKB-EC"/>
</dbReference>
<dbReference type="OrthoDB" id="29661at2759"/>
<keyword evidence="7 8" id="KW-0472">Membrane</keyword>
<evidence type="ECO:0000256" key="2">
    <source>
        <dbReference type="ARBA" id="ARBA00006859"/>
    </source>
</evidence>
<dbReference type="SMART" id="SM00730">
    <property type="entry name" value="PSN"/>
    <property type="match status" value="1"/>
</dbReference>
<dbReference type="KEGG" id="pcb:PCHAS_1324000"/>
<keyword evidence="6 8" id="KW-1133">Transmembrane helix</keyword>
<accession>A0A077TNW9</accession>
<dbReference type="Proteomes" id="UP000195489">
    <property type="component" value="Chromosome 13"/>
</dbReference>
<protein>
    <submittedName>
        <fullName evidence="9">Signal peptide peptidase, putative</fullName>
        <ecNumber evidence="9">3.4.21.89</ecNumber>
    </submittedName>
</protein>
<evidence type="ECO:0000313" key="10">
    <source>
        <dbReference type="EMBL" id="VTZ70190.1"/>
    </source>
</evidence>
<keyword evidence="11" id="KW-1185">Reference proteome</keyword>
<dbReference type="PANTHER" id="PTHR12174:SF23">
    <property type="entry name" value="MINOR HISTOCOMPATIBILITY ANTIGEN H13"/>
    <property type="match status" value="1"/>
</dbReference>
<name>A0A077TNW9_PLACU</name>
<dbReference type="InterPro" id="IPR006639">
    <property type="entry name" value="Preselin/SPP"/>
</dbReference>
<evidence type="ECO:0000313" key="9">
    <source>
        <dbReference type="EMBL" id="SCM07761.1"/>
    </source>
</evidence>
<gene>
    <name evidence="9" type="primary">SPP</name>
    <name evidence="10" type="ORF">PCHAS_1324000</name>
    <name evidence="9" type="ORF">PCHCB_000375500</name>
</gene>
<dbReference type="EMBL" id="LK022890">
    <property type="protein sequence ID" value="VTZ70190.1"/>
    <property type="molecule type" value="Genomic_DNA"/>
</dbReference>
<dbReference type="AlphaFoldDB" id="A0A077TNW9"/>
<evidence type="ECO:0000256" key="5">
    <source>
        <dbReference type="ARBA" id="ARBA00022824"/>
    </source>
</evidence>
<evidence type="ECO:0000256" key="4">
    <source>
        <dbReference type="ARBA" id="ARBA00022801"/>
    </source>
</evidence>
<dbReference type="MEROPS" id="A22.013"/>
<evidence type="ECO:0000256" key="1">
    <source>
        <dbReference type="ARBA" id="ARBA00004477"/>
    </source>
</evidence>
<dbReference type="Pfam" id="PF04258">
    <property type="entry name" value="Peptidase_A22B"/>
    <property type="match status" value="1"/>
</dbReference>
<keyword evidence="3 8" id="KW-0812">Transmembrane</keyword>
<evidence type="ECO:0000256" key="3">
    <source>
        <dbReference type="ARBA" id="ARBA00022692"/>
    </source>
</evidence>
<dbReference type="Proteomes" id="UP000071118">
    <property type="component" value="Chromosome 13"/>
</dbReference>
<feature type="transmembrane region" description="Helical" evidence="8">
    <location>
        <begin position="313"/>
        <end position="336"/>
    </location>
</feature>
<feature type="transmembrane region" description="Helical" evidence="8">
    <location>
        <begin position="195"/>
        <end position="227"/>
    </location>
</feature>
<keyword evidence="4 9" id="KW-0378">Hydrolase</keyword>
<dbReference type="EMBL" id="LT608165">
    <property type="protein sequence ID" value="SCM07761.1"/>
    <property type="molecule type" value="Genomic_DNA"/>
</dbReference>
<dbReference type="GeneID" id="3485492"/>
<dbReference type="EC" id="3.4.21.89" evidence="9"/>
<dbReference type="VEuPathDB" id="PlasmoDB:PCHAS_1324000"/>
<dbReference type="GO" id="GO:0006465">
    <property type="term" value="P:signal peptide processing"/>
    <property type="evidence" value="ECO:0007669"/>
    <property type="project" value="TreeGrafter"/>
</dbReference>
<feature type="transmembrane region" description="Helical" evidence="8">
    <location>
        <begin position="21"/>
        <end position="42"/>
    </location>
</feature>